<dbReference type="EMBL" id="CAJNOC010000408">
    <property type="protein sequence ID" value="CAF0757340.1"/>
    <property type="molecule type" value="Genomic_DNA"/>
</dbReference>
<dbReference type="AlphaFoldDB" id="A0A813PRP0"/>
<proteinExistence type="predicted"/>
<feature type="domain" description="C-type lectin" evidence="1">
    <location>
        <begin position="46"/>
        <end position="159"/>
    </location>
</feature>
<dbReference type="SUPFAM" id="SSF56436">
    <property type="entry name" value="C-type lectin-like"/>
    <property type="match status" value="1"/>
</dbReference>
<gene>
    <name evidence="2" type="ORF">OXX778_LOCUS4244</name>
</gene>
<dbReference type="Pfam" id="PF00059">
    <property type="entry name" value="Lectin_C"/>
    <property type="match status" value="1"/>
</dbReference>
<dbReference type="InterPro" id="IPR016187">
    <property type="entry name" value="CTDL_fold"/>
</dbReference>
<dbReference type="CDD" id="cd00037">
    <property type="entry name" value="CLECT"/>
    <property type="match status" value="1"/>
</dbReference>
<dbReference type="Proteomes" id="UP000663879">
    <property type="component" value="Unassembled WGS sequence"/>
</dbReference>
<dbReference type="InterPro" id="IPR016186">
    <property type="entry name" value="C-type_lectin-like/link_sf"/>
</dbReference>
<evidence type="ECO:0000313" key="3">
    <source>
        <dbReference type="Proteomes" id="UP000663879"/>
    </source>
</evidence>
<name>A0A813PRP0_9BILA</name>
<comment type="caution">
    <text evidence="2">The sequence shown here is derived from an EMBL/GenBank/DDBJ whole genome shotgun (WGS) entry which is preliminary data.</text>
</comment>
<dbReference type="OrthoDB" id="6285913at2759"/>
<evidence type="ECO:0000313" key="2">
    <source>
        <dbReference type="EMBL" id="CAF0757340.1"/>
    </source>
</evidence>
<protein>
    <recommendedName>
        <fullName evidence="1">C-type lectin domain-containing protein</fullName>
    </recommendedName>
</protein>
<sequence>MTFLISTNKIVYKRIDKICSKDNEFISLEKKSCIKCPPYFKKYSNFPFACYLKLDYIATFTKAKSDCEQNGGFLARPKSLKERNLFKELYGSSYFWVDSKITQLNEKYKWNDGTKVEGFYLGEPNNGLILNEFSENVLIISNGEFYGIQDSTQNNVLCQYN</sequence>
<keyword evidence="3" id="KW-1185">Reference proteome</keyword>
<reference evidence="2" key="1">
    <citation type="submission" date="2021-02" db="EMBL/GenBank/DDBJ databases">
        <authorList>
            <person name="Nowell W R."/>
        </authorList>
    </citation>
    <scope>NUCLEOTIDE SEQUENCE</scope>
    <source>
        <strain evidence="2">Ploen Becks lab</strain>
    </source>
</reference>
<dbReference type="Gene3D" id="3.10.100.10">
    <property type="entry name" value="Mannose-Binding Protein A, subunit A"/>
    <property type="match status" value="1"/>
</dbReference>
<organism evidence="2 3">
    <name type="scientific">Brachionus calyciflorus</name>
    <dbReference type="NCBI Taxonomy" id="104777"/>
    <lineage>
        <taxon>Eukaryota</taxon>
        <taxon>Metazoa</taxon>
        <taxon>Spiralia</taxon>
        <taxon>Gnathifera</taxon>
        <taxon>Rotifera</taxon>
        <taxon>Eurotatoria</taxon>
        <taxon>Monogononta</taxon>
        <taxon>Pseudotrocha</taxon>
        <taxon>Ploima</taxon>
        <taxon>Brachionidae</taxon>
        <taxon>Brachionus</taxon>
    </lineage>
</organism>
<evidence type="ECO:0000259" key="1">
    <source>
        <dbReference type="PROSITE" id="PS50041"/>
    </source>
</evidence>
<dbReference type="InterPro" id="IPR001304">
    <property type="entry name" value="C-type_lectin-like"/>
</dbReference>
<accession>A0A813PRP0</accession>
<dbReference type="PROSITE" id="PS50041">
    <property type="entry name" value="C_TYPE_LECTIN_2"/>
    <property type="match status" value="1"/>
</dbReference>